<dbReference type="OrthoDB" id="9801591at2"/>
<evidence type="ECO:0000259" key="6">
    <source>
        <dbReference type="PROSITE" id="PS51722"/>
    </source>
</evidence>
<dbReference type="NCBIfam" id="NF009381">
    <property type="entry name" value="PRK12740.1-5"/>
    <property type="match status" value="1"/>
</dbReference>
<dbReference type="NCBIfam" id="TIGR00231">
    <property type="entry name" value="small_GTP"/>
    <property type="match status" value="1"/>
</dbReference>
<dbReference type="EMBL" id="PDUD01000060">
    <property type="protein sequence ID" value="PHN01211.1"/>
    <property type="molecule type" value="Genomic_DNA"/>
</dbReference>
<dbReference type="Pfam" id="PF22042">
    <property type="entry name" value="EF-G_D2"/>
    <property type="match status" value="1"/>
</dbReference>
<dbReference type="Gene3D" id="3.40.50.300">
    <property type="entry name" value="P-loop containing nucleotide triphosphate hydrolases"/>
    <property type="match status" value="1"/>
</dbReference>
<feature type="domain" description="Tr-type G" evidence="6">
    <location>
        <begin position="6"/>
        <end position="279"/>
    </location>
</feature>
<proteinExistence type="predicted"/>
<evidence type="ECO:0000256" key="1">
    <source>
        <dbReference type="ARBA" id="ARBA00013902"/>
    </source>
</evidence>
<dbReference type="GO" id="GO:0003924">
    <property type="term" value="F:GTPase activity"/>
    <property type="evidence" value="ECO:0007669"/>
    <property type="project" value="InterPro"/>
</dbReference>
<dbReference type="Pfam" id="PF00009">
    <property type="entry name" value="GTP_EFTU"/>
    <property type="match status" value="1"/>
</dbReference>
<dbReference type="CDD" id="cd04170">
    <property type="entry name" value="EF-G_bact"/>
    <property type="match status" value="1"/>
</dbReference>
<dbReference type="InterPro" id="IPR035649">
    <property type="entry name" value="EFG_V"/>
</dbReference>
<evidence type="ECO:0000256" key="5">
    <source>
        <dbReference type="ARBA" id="ARBA00024731"/>
    </source>
</evidence>
<dbReference type="InterPro" id="IPR009000">
    <property type="entry name" value="Transl_B-barrel_sf"/>
</dbReference>
<dbReference type="Gene3D" id="2.40.30.10">
    <property type="entry name" value="Translation factors"/>
    <property type="match status" value="1"/>
</dbReference>
<dbReference type="Pfam" id="PF14492">
    <property type="entry name" value="EFG_III"/>
    <property type="match status" value="1"/>
</dbReference>
<comment type="function">
    <text evidence="5">Catalyzes the GTP-dependent ribosomal translocation step during translation elongation. During this step, the ribosome changes from the pre-translocational (PRE) to the post-translocational (POST) state as the newly formed A-site-bound peptidyl-tRNA and P-site-bound deacylated tRNA move to the P and E sites, respectively. Catalyzes the coordinated movement of the two tRNA molecules, the mRNA and conformational changes in the ribosome.</text>
</comment>
<dbReference type="GO" id="GO:0003746">
    <property type="term" value="F:translation elongation factor activity"/>
    <property type="evidence" value="ECO:0007669"/>
    <property type="project" value="UniProtKB-KW"/>
</dbReference>
<dbReference type="RefSeq" id="WP_099155406.1">
    <property type="nucleotide sequence ID" value="NZ_PDUD01000060.1"/>
</dbReference>
<sequence length="708" mass="79210">MSFDTKNIRNLALLGHPGSGKTLFSECMLFEAKEISRIGKIEEGNTSSDYTNIEKERGNSLFSTLMHANWKDSKINILDTPGFDDFVGEVICSLKVADLGVMMLNAKNGVEVGTELIWEYIERFKSPALFVINHMDHDKADYEQTLEQAKARFGNKVIPIQYPITSGAGFNKIVDALTMVMYVFPDGGGRPEKQDIPASEMERAQEMHNALVEAAAENDEGLMEKFFEDGTLTEEELAEGLRIAIANQQIFPVFIASAERNMGSGRIMGFINDICPSPADRPAAELADEGTLACDANDDTTVLIYKTISEPRVGMVSYFKVYSGKLKAGDELVNQTNRNSERFGQLFVANGHERTQVDELQAGDIGVTVKLKSSHTNNTLNDKNADRQISPIVFPEPRIRTAVDPPSKNEMEKLMRALHQIEEEDPTLIVEQSPVLKQTLIHGQGQLHLDLIKYRIEKVNGIKMDFIRPRIPYRETITKSADTMYRHKKQTGGAGQFAEVHMRIEPYYEGMPDPTGLSVRNTEIEDLPWGGKLAFYWCIVGGSIDAKYSNAIKKGIMQKMEEGPLTGSRCQDIRVSIYDGKMHAVDSNDMAFMLASTQAFKDGFRQAAPQILEPIYDLEVLCADDVMGDVMGDLQTRRAIIMGMGTDGHYQKITARVPQSEMYQYSSSLRSLTQGRAKFNRRFAEFSPMPPDLQKQLIDEHKTELAEA</sequence>
<dbReference type="InterPro" id="IPR005517">
    <property type="entry name" value="Transl_elong_EFG/EF2_IV"/>
</dbReference>
<dbReference type="PROSITE" id="PS51722">
    <property type="entry name" value="G_TR_2"/>
    <property type="match status" value="1"/>
</dbReference>
<dbReference type="InterPro" id="IPR047872">
    <property type="entry name" value="EFG_IV"/>
</dbReference>
<dbReference type="InterPro" id="IPR005225">
    <property type="entry name" value="Small_GTP-bd"/>
</dbReference>
<dbReference type="PANTHER" id="PTHR43261">
    <property type="entry name" value="TRANSLATION ELONGATION FACTOR G-RELATED"/>
    <property type="match status" value="1"/>
</dbReference>
<dbReference type="InterPro" id="IPR041095">
    <property type="entry name" value="EFG_II"/>
</dbReference>
<organism evidence="7 8">
    <name type="scientific">Flavilitoribacter nigricans (strain ATCC 23147 / DSM 23189 / NBRC 102662 / NCIMB 1420 / SS-2)</name>
    <name type="common">Lewinella nigricans</name>
    <dbReference type="NCBI Taxonomy" id="1122177"/>
    <lineage>
        <taxon>Bacteria</taxon>
        <taxon>Pseudomonadati</taxon>
        <taxon>Bacteroidota</taxon>
        <taxon>Saprospiria</taxon>
        <taxon>Saprospirales</taxon>
        <taxon>Lewinellaceae</taxon>
        <taxon>Flavilitoribacter</taxon>
    </lineage>
</organism>
<dbReference type="Pfam" id="PF03764">
    <property type="entry name" value="EFG_IV"/>
    <property type="match status" value="2"/>
</dbReference>
<keyword evidence="7" id="KW-0648">Protein biosynthesis</keyword>
<dbReference type="InterPro" id="IPR020568">
    <property type="entry name" value="Ribosomal_Su5_D2-typ_SF"/>
</dbReference>
<keyword evidence="8" id="KW-1185">Reference proteome</keyword>
<dbReference type="CDD" id="cd01434">
    <property type="entry name" value="EFG_mtEFG1_IV"/>
    <property type="match status" value="1"/>
</dbReference>
<dbReference type="SUPFAM" id="SSF52540">
    <property type="entry name" value="P-loop containing nucleoside triphosphate hydrolases"/>
    <property type="match status" value="1"/>
</dbReference>
<evidence type="ECO:0000256" key="3">
    <source>
        <dbReference type="ARBA" id="ARBA00022741"/>
    </source>
</evidence>
<dbReference type="InterPro" id="IPR035647">
    <property type="entry name" value="EFG_III/V"/>
</dbReference>
<dbReference type="CDD" id="cd03713">
    <property type="entry name" value="EFG_mtEFG_C"/>
    <property type="match status" value="1"/>
</dbReference>
<gene>
    <name evidence="7" type="ORF">CRP01_38370</name>
</gene>
<accession>A0A2D0MY52</accession>
<dbReference type="SMART" id="SM00838">
    <property type="entry name" value="EFG_C"/>
    <property type="match status" value="1"/>
</dbReference>
<dbReference type="SUPFAM" id="SSF50447">
    <property type="entry name" value="Translation proteins"/>
    <property type="match status" value="1"/>
</dbReference>
<dbReference type="Gene3D" id="3.30.70.240">
    <property type="match status" value="1"/>
</dbReference>
<dbReference type="InterPro" id="IPR014721">
    <property type="entry name" value="Ribsml_uS5_D2-typ_fold_subgr"/>
</dbReference>
<dbReference type="GO" id="GO:0032790">
    <property type="term" value="P:ribosome disassembly"/>
    <property type="evidence" value="ECO:0007669"/>
    <property type="project" value="TreeGrafter"/>
</dbReference>
<keyword evidence="3" id="KW-0547">Nucleotide-binding</keyword>
<dbReference type="SMART" id="SM00889">
    <property type="entry name" value="EFG_IV"/>
    <property type="match status" value="1"/>
</dbReference>
<dbReference type="Pfam" id="PF00679">
    <property type="entry name" value="EFG_C"/>
    <property type="match status" value="1"/>
</dbReference>
<evidence type="ECO:0000313" key="7">
    <source>
        <dbReference type="EMBL" id="PHN01211.1"/>
    </source>
</evidence>
<dbReference type="InterPro" id="IPR027417">
    <property type="entry name" value="P-loop_NTPase"/>
</dbReference>
<dbReference type="FunFam" id="3.30.70.240:FF:000001">
    <property type="entry name" value="Elongation factor G"/>
    <property type="match status" value="1"/>
</dbReference>
<dbReference type="SUPFAM" id="SSF54211">
    <property type="entry name" value="Ribosomal protein S5 domain 2-like"/>
    <property type="match status" value="1"/>
</dbReference>
<comment type="caution">
    <text evidence="7">The sequence shown here is derived from an EMBL/GenBank/DDBJ whole genome shotgun (WGS) entry which is preliminary data.</text>
</comment>
<dbReference type="Proteomes" id="UP000223913">
    <property type="component" value="Unassembled WGS sequence"/>
</dbReference>
<dbReference type="SUPFAM" id="SSF54980">
    <property type="entry name" value="EF-G C-terminal domain-like"/>
    <property type="match status" value="2"/>
</dbReference>
<dbReference type="InterPro" id="IPR000795">
    <property type="entry name" value="T_Tr_GTP-bd_dom"/>
</dbReference>
<protein>
    <recommendedName>
        <fullName evidence="2">Elongation factor G</fullName>
    </recommendedName>
    <alternativeName>
        <fullName evidence="1">Tetracycline resistance protein TetQ</fullName>
    </alternativeName>
</protein>
<keyword evidence="7" id="KW-0251">Elongation factor</keyword>
<keyword evidence="4" id="KW-0342">GTP-binding</keyword>
<evidence type="ECO:0000256" key="2">
    <source>
        <dbReference type="ARBA" id="ARBA00017872"/>
    </source>
</evidence>
<dbReference type="AlphaFoldDB" id="A0A2D0MY52"/>
<evidence type="ECO:0000256" key="4">
    <source>
        <dbReference type="ARBA" id="ARBA00023134"/>
    </source>
</evidence>
<dbReference type="Gene3D" id="3.30.230.10">
    <property type="match status" value="1"/>
</dbReference>
<dbReference type="Gene3D" id="3.30.70.870">
    <property type="entry name" value="Elongation Factor G (Translational Gtpase), domain 3"/>
    <property type="match status" value="1"/>
</dbReference>
<dbReference type="CDD" id="cd04088">
    <property type="entry name" value="EFG_mtEFG_II"/>
    <property type="match status" value="1"/>
</dbReference>
<dbReference type="InterPro" id="IPR053905">
    <property type="entry name" value="EF-G-like_DII"/>
</dbReference>
<evidence type="ECO:0000313" key="8">
    <source>
        <dbReference type="Proteomes" id="UP000223913"/>
    </source>
</evidence>
<dbReference type="GO" id="GO:0005525">
    <property type="term" value="F:GTP binding"/>
    <property type="evidence" value="ECO:0007669"/>
    <property type="project" value="UniProtKB-KW"/>
</dbReference>
<dbReference type="PANTHER" id="PTHR43261:SF6">
    <property type="entry name" value="ELONGATION FACTOR G-LIKE PROTEIN"/>
    <property type="match status" value="1"/>
</dbReference>
<reference evidence="7 8" key="1">
    <citation type="submission" date="2017-10" db="EMBL/GenBank/DDBJ databases">
        <title>The draft genome sequence of Lewinella nigricans NBRC 102662.</title>
        <authorList>
            <person name="Wang K."/>
        </authorList>
    </citation>
    <scope>NUCLEOTIDE SEQUENCE [LARGE SCALE GENOMIC DNA]</scope>
    <source>
        <strain evidence="7 8">NBRC 102662</strain>
    </source>
</reference>
<name>A0A2D0MY52_FLAN2</name>
<dbReference type="InterPro" id="IPR000640">
    <property type="entry name" value="EFG_V-like"/>
</dbReference>